<protein>
    <recommendedName>
        <fullName evidence="4">LSM domain-containing protein</fullName>
    </recommendedName>
</protein>
<evidence type="ECO:0008006" key="4">
    <source>
        <dbReference type="Google" id="ProtNLM"/>
    </source>
</evidence>
<accession>A0A926EIF0</accession>
<dbReference type="Proteomes" id="UP000655830">
    <property type="component" value="Unassembled WGS sequence"/>
</dbReference>
<reference evidence="2" key="1">
    <citation type="submission" date="2020-08" db="EMBL/GenBank/DDBJ databases">
        <title>Genome public.</title>
        <authorList>
            <person name="Liu C."/>
            <person name="Sun Q."/>
        </authorList>
    </citation>
    <scope>NUCLEOTIDE SEQUENCE</scope>
    <source>
        <strain evidence="2">NSJ-12</strain>
    </source>
</reference>
<keyword evidence="1" id="KW-1133">Transmembrane helix</keyword>
<evidence type="ECO:0000313" key="3">
    <source>
        <dbReference type="Proteomes" id="UP000655830"/>
    </source>
</evidence>
<dbReference type="AlphaFoldDB" id="A0A926EIF0"/>
<keyword evidence="1" id="KW-0812">Transmembrane</keyword>
<keyword evidence="3" id="KW-1185">Reference proteome</keyword>
<comment type="caution">
    <text evidence="2">The sequence shown here is derived from an EMBL/GenBank/DDBJ whole genome shotgun (WGS) entry which is preliminary data.</text>
</comment>
<gene>
    <name evidence="2" type="ORF">H8718_15735</name>
</gene>
<evidence type="ECO:0000313" key="2">
    <source>
        <dbReference type="EMBL" id="MBC8580969.1"/>
    </source>
</evidence>
<dbReference type="EMBL" id="JACRSY010000033">
    <property type="protein sequence ID" value="MBC8580969.1"/>
    <property type="molecule type" value="Genomic_DNA"/>
</dbReference>
<organism evidence="2 3">
    <name type="scientific">Zhenhengia yiwuensis</name>
    <dbReference type="NCBI Taxonomy" id="2763666"/>
    <lineage>
        <taxon>Bacteria</taxon>
        <taxon>Bacillati</taxon>
        <taxon>Bacillota</taxon>
        <taxon>Clostridia</taxon>
        <taxon>Lachnospirales</taxon>
        <taxon>Lachnospiraceae</taxon>
        <taxon>Zhenhengia</taxon>
    </lineage>
</organism>
<keyword evidence="1" id="KW-0472">Membrane</keyword>
<proteinExistence type="predicted"/>
<dbReference type="RefSeq" id="WP_249333645.1">
    <property type="nucleotide sequence ID" value="NZ_JACRSY010000033.1"/>
</dbReference>
<evidence type="ECO:0000256" key="1">
    <source>
        <dbReference type="SAM" id="Phobius"/>
    </source>
</evidence>
<name>A0A926EIF0_9FIRM</name>
<feature type="transmembrane region" description="Helical" evidence="1">
    <location>
        <begin position="85"/>
        <end position="102"/>
    </location>
</feature>
<sequence length="117" mass="13520">MRLEVNNSTNVQSLYNQCKQMMSYHVILKMKDGSEVDGIIESVEPDKVNVLVGEDVMVGGSGNEYSAQRQYGNPTRYRRFNRRNYLLANLLALTLLPYPYYAPPYPYYAPSYPYSPY</sequence>